<dbReference type="SUPFAM" id="SSF51445">
    <property type="entry name" value="(Trans)glycosidases"/>
    <property type="match status" value="1"/>
</dbReference>
<accession>A0AAV8WP30</accession>
<reference evidence="2" key="1">
    <citation type="journal article" date="2023" name="Insect Mol. Biol.">
        <title>Genome sequencing provides insights into the evolution of gene families encoding plant cell wall-degrading enzymes in longhorned beetles.</title>
        <authorList>
            <person name="Shin N.R."/>
            <person name="Okamura Y."/>
            <person name="Kirsch R."/>
            <person name="Pauchet Y."/>
        </authorList>
    </citation>
    <scope>NUCLEOTIDE SEQUENCE</scope>
    <source>
        <strain evidence="2">RBIC_L_NR</strain>
    </source>
</reference>
<dbReference type="AlphaFoldDB" id="A0AAV8WP30"/>
<dbReference type="PROSITE" id="PS51910">
    <property type="entry name" value="GH18_2"/>
    <property type="match status" value="1"/>
</dbReference>
<evidence type="ECO:0000259" key="1">
    <source>
        <dbReference type="PROSITE" id="PS51910"/>
    </source>
</evidence>
<evidence type="ECO:0000313" key="3">
    <source>
        <dbReference type="Proteomes" id="UP001162156"/>
    </source>
</evidence>
<gene>
    <name evidence="2" type="ORF">NQ314_019261</name>
</gene>
<evidence type="ECO:0000313" key="2">
    <source>
        <dbReference type="EMBL" id="KAJ8928198.1"/>
    </source>
</evidence>
<sequence>MQCASDKVVCYFRNSDGSSLARPENLDANLCTHINYAFIIIDESGNLTVQSPTVDITSGNFLKWLQNKNIYTGRFQISLINLK</sequence>
<dbReference type="Gene3D" id="3.20.20.80">
    <property type="entry name" value="Glycosidases"/>
    <property type="match status" value="1"/>
</dbReference>
<keyword evidence="3" id="KW-1185">Reference proteome</keyword>
<comment type="caution">
    <text evidence="2">The sequence shown here is derived from an EMBL/GenBank/DDBJ whole genome shotgun (WGS) entry which is preliminary data.</text>
</comment>
<dbReference type="InterPro" id="IPR017853">
    <property type="entry name" value="GH"/>
</dbReference>
<organism evidence="2 3">
    <name type="scientific">Rhamnusium bicolor</name>
    <dbReference type="NCBI Taxonomy" id="1586634"/>
    <lineage>
        <taxon>Eukaryota</taxon>
        <taxon>Metazoa</taxon>
        <taxon>Ecdysozoa</taxon>
        <taxon>Arthropoda</taxon>
        <taxon>Hexapoda</taxon>
        <taxon>Insecta</taxon>
        <taxon>Pterygota</taxon>
        <taxon>Neoptera</taxon>
        <taxon>Endopterygota</taxon>
        <taxon>Coleoptera</taxon>
        <taxon>Polyphaga</taxon>
        <taxon>Cucujiformia</taxon>
        <taxon>Chrysomeloidea</taxon>
        <taxon>Cerambycidae</taxon>
        <taxon>Lepturinae</taxon>
        <taxon>Rhagiini</taxon>
        <taxon>Rhamnusium</taxon>
    </lineage>
</organism>
<dbReference type="InterPro" id="IPR001223">
    <property type="entry name" value="Glyco_hydro18_cat"/>
</dbReference>
<dbReference type="GO" id="GO:0005975">
    <property type="term" value="P:carbohydrate metabolic process"/>
    <property type="evidence" value="ECO:0007669"/>
    <property type="project" value="InterPro"/>
</dbReference>
<proteinExistence type="predicted"/>
<dbReference type="Proteomes" id="UP001162156">
    <property type="component" value="Unassembled WGS sequence"/>
</dbReference>
<protein>
    <recommendedName>
        <fullName evidence="1">GH18 domain-containing protein</fullName>
    </recommendedName>
</protein>
<name>A0AAV8WP30_9CUCU</name>
<dbReference type="EMBL" id="JANEYF010005426">
    <property type="protein sequence ID" value="KAJ8928198.1"/>
    <property type="molecule type" value="Genomic_DNA"/>
</dbReference>
<feature type="domain" description="GH18" evidence="1">
    <location>
        <begin position="6"/>
        <end position="83"/>
    </location>
</feature>